<sequence length="403" mass="43328">MLRKTALKATVAALLLAGVSAPAAAGDAPGVTATEIKVGAVFPFSGPASALGAVGKSLIAYVNLINDKGGVNGRKINLIALDDSYSPPKAVEHTRKLVESDEVAFVFSTLGTPSNLAISKYLAAKKVPQAFIVTGATRFTDYNEYPMITTGLPSYDTESRAYARYLAKEMPNAKIAILYQNDDLGKDFIAGFKSELKEAFDSKVVTSSYEVSQPTIDSQIVSLKSTGATVLLFAGTPKFAAQAIRKTHESGWKPLLITNLIASSIASVLTPAGLDISTGVVTATYRKDVDDPKWANDAGVKQYRSFMEKYMPGADLAESNYFTGMHQGVVLEAMLKQCGDDLSRENILKQTRNIKGLALPMSLPGIVVNTGPTNNKMYTQLHLQRWNGKAWDLFGQLLNDDAK</sequence>
<evidence type="ECO:0000313" key="6">
    <source>
        <dbReference type="Proteomes" id="UP000034832"/>
    </source>
</evidence>
<dbReference type="SUPFAM" id="SSF53822">
    <property type="entry name" value="Periplasmic binding protein-like I"/>
    <property type="match status" value="1"/>
</dbReference>
<dbReference type="STRING" id="211460.YH63_11640"/>
<evidence type="ECO:0000313" key="5">
    <source>
        <dbReference type="EMBL" id="TKT71231.1"/>
    </source>
</evidence>
<dbReference type="RefSeq" id="WP_046828171.1">
    <property type="nucleotide sequence ID" value="NZ_LBIA02000001.1"/>
</dbReference>
<feature type="chain" id="PRO_5020235870" evidence="3">
    <location>
        <begin position="26"/>
        <end position="403"/>
    </location>
</feature>
<evidence type="ECO:0000256" key="3">
    <source>
        <dbReference type="SAM" id="SignalP"/>
    </source>
</evidence>
<feature type="signal peptide" evidence="3">
    <location>
        <begin position="1"/>
        <end position="25"/>
    </location>
</feature>
<dbReference type="Pfam" id="PF13458">
    <property type="entry name" value="Peripla_BP_6"/>
    <property type="match status" value="1"/>
</dbReference>
<dbReference type="AlphaFoldDB" id="A0A4U6BMY8"/>
<dbReference type="Proteomes" id="UP000034832">
    <property type="component" value="Unassembled WGS sequence"/>
</dbReference>
<dbReference type="InterPro" id="IPR028082">
    <property type="entry name" value="Peripla_BP_I"/>
</dbReference>
<dbReference type="PANTHER" id="PTHR47235:SF1">
    <property type="entry name" value="BLR6548 PROTEIN"/>
    <property type="match status" value="1"/>
</dbReference>
<accession>A0A4U6BMY8</accession>
<comment type="caution">
    <text evidence="5">The sequence shown here is derived from an EMBL/GenBank/DDBJ whole genome shotgun (WGS) entry which is preliminary data.</text>
</comment>
<keyword evidence="6" id="KW-1185">Reference proteome</keyword>
<dbReference type="InterPro" id="IPR028081">
    <property type="entry name" value="Leu-bd"/>
</dbReference>
<evidence type="ECO:0000259" key="4">
    <source>
        <dbReference type="Pfam" id="PF13458"/>
    </source>
</evidence>
<dbReference type="CDD" id="cd06343">
    <property type="entry name" value="PBP1_ABC_ligand_binding-like"/>
    <property type="match status" value="1"/>
</dbReference>
<protein>
    <submittedName>
        <fullName evidence="5">Branched-chain amino acid ABC transporter substrate-binding protein</fullName>
    </submittedName>
</protein>
<dbReference type="Gene3D" id="3.40.50.2300">
    <property type="match status" value="2"/>
</dbReference>
<name>A0A4U6BMY8_9BRAD</name>
<comment type="similarity">
    <text evidence="1">Belongs to the leucine-binding protein family.</text>
</comment>
<keyword evidence="2 3" id="KW-0732">Signal</keyword>
<dbReference type="EMBL" id="LBIA02000001">
    <property type="protein sequence ID" value="TKT71231.1"/>
    <property type="molecule type" value="Genomic_DNA"/>
</dbReference>
<organism evidence="5 6">
    <name type="scientific">Afipia massiliensis</name>
    <dbReference type="NCBI Taxonomy" id="211460"/>
    <lineage>
        <taxon>Bacteria</taxon>
        <taxon>Pseudomonadati</taxon>
        <taxon>Pseudomonadota</taxon>
        <taxon>Alphaproteobacteria</taxon>
        <taxon>Hyphomicrobiales</taxon>
        <taxon>Nitrobacteraceae</taxon>
        <taxon>Afipia</taxon>
    </lineage>
</organism>
<evidence type="ECO:0000256" key="1">
    <source>
        <dbReference type="ARBA" id="ARBA00010062"/>
    </source>
</evidence>
<feature type="domain" description="Leucine-binding protein" evidence="4">
    <location>
        <begin position="35"/>
        <end position="387"/>
    </location>
</feature>
<evidence type="ECO:0000256" key="2">
    <source>
        <dbReference type="ARBA" id="ARBA00022729"/>
    </source>
</evidence>
<reference evidence="5" key="1">
    <citation type="submission" date="2019-04" db="EMBL/GenBank/DDBJ databases">
        <title>Whole genome sequencing of cave bacteria.</title>
        <authorList>
            <person name="Gan H.M."/>
            <person name="Barton H."/>
            <person name="Savka M.A."/>
        </authorList>
    </citation>
    <scope>NUCLEOTIDE SEQUENCE [LARGE SCALE GENOMIC DNA]</scope>
    <source>
        <strain evidence="5">LC387</strain>
    </source>
</reference>
<dbReference type="OrthoDB" id="9147078at2"/>
<dbReference type="PANTHER" id="PTHR47235">
    <property type="entry name" value="BLR6548 PROTEIN"/>
    <property type="match status" value="1"/>
</dbReference>
<gene>
    <name evidence="5" type="ORF">YH63_007305</name>
</gene>
<proteinExistence type="inferred from homology"/>